<feature type="compositionally biased region" description="Basic and acidic residues" evidence="1">
    <location>
        <begin position="155"/>
        <end position="177"/>
    </location>
</feature>
<dbReference type="Proteomes" id="UP000041254">
    <property type="component" value="Unassembled WGS sequence"/>
</dbReference>
<dbReference type="AlphaFoldDB" id="A0A0G4EA49"/>
<proteinExistence type="predicted"/>
<gene>
    <name evidence="2" type="ORF">Vbra_20052</name>
</gene>
<dbReference type="EMBL" id="CDMY01000047">
    <property type="protein sequence ID" value="CEL92097.1"/>
    <property type="molecule type" value="Genomic_DNA"/>
</dbReference>
<evidence type="ECO:0000313" key="2">
    <source>
        <dbReference type="EMBL" id="CEL92097.1"/>
    </source>
</evidence>
<protein>
    <submittedName>
        <fullName evidence="2">Uncharacterized protein</fullName>
    </submittedName>
</protein>
<feature type="compositionally biased region" description="Acidic residues" evidence="1">
    <location>
        <begin position="103"/>
        <end position="126"/>
    </location>
</feature>
<feature type="compositionally biased region" description="Basic and acidic residues" evidence="1">
    <location>
        <begin position="72"/>
        <end position="82"/>
    </location>
</feature>
<feature type="region of interest" description="Disordered" evidence="1">
    <location>
        <begin position="72"/>
        <end position="208"/>
    </location>
</feature>
<reference evidence="2 3" key="1">
    <citation type="submission" date="2014-11" db="EMBL/GenBank/DDBJ databases">
        <authorList>
            <person name="Zhu J."/>
            <person name="Qi W."/>
            <person name="Song R."/>
        </authorList>
    </citation>
    <scope>NUCLEOTIDE SEQUENCE [LARGE SCALE GENOMIC DNA]</scope>
</reference>
<name>A0A0G4EA49_VITBC</name>
<organism evidence="2 3">
    <name type="scientific">Vitrella brassicaformis (strain CCMP3155)</name>
    <dbReference type="NCBI Taxonomy" id="1169540"/>
    <lineage>
        <taxon>Eukaryota</taxon>
        <taxon>Sar</taxon>
        <taxon>Alveolata</taxon>
        <taxon>Colpodellida</taxon>
        <taxon>Vitrellaceae</taxon>
        <taxon>Vitrella</taxon>
    </lineage>
</organism>
<accession>A0A0G4EA49</accession>
<keyword evidence="3" id="KW-1185">Reference proteome</keyword>
<sequence length="208" mass="22991">MCVFRYSINSASDQLIAWLVGGAVEGLKEVHRRDRIPRGLCPSSLLLFESSLPNRRFLKSSVGKLKASLRARRADGREDVAARRKNQKAAVKATQGKAHDEHSENDDELILCTDSDGEPLDEEEEKEYVKGGRKGLDELRAARPPPPRRPARRRPTAEGEKKGQEGRQEATYAERVEGSAVPRLGTPAQALRGGPQSRHAEQEAPPLN</sequence>
<dbReference type="InParanoid" id="A0A0G4EA49"/>
<feature type="compositionally biased region" description="Basic and acidic residues" evidence="1">
    <location>
        <begin position="127"/>
        <end position="141"/>
    </location>
</feature>
<dbReference type="VEuPathDB" id="CryptoDB:Vbra_20052"/>
<evidence type="ECO:0000256" key="1">
    <source>
        <dbReference type="SAM" id="MobiDB-lite"/>
    </source>
</evidence>
<evidence type="ECO:0000313" key="3">
    <source>
        <dbReference type="Proteomes" id="UP000041254"/>
    </source>
</evidence>